<dbReference type="EMBL" id="JABCLB010000384">
    <property type="protein sequence ID" value="NMU81901.1"/>
    <property type="molecule type" value="Genomic_DNA"/>
</dbReference>
<protein>
    <submittedName>
        <fullName evidence="1">Phospholipase</fullName>
    </submittedName>
</protein>
<accession>A0A7Y0SEB7</accession>
<feature type="non-terminal residue" evidence="1">
    <location>
        <position position="91"/>
    </location>
</feature>
<gene>
    <name evidence="1" type="ORF">HKB16_03320</name>
</gene>
<reference evidence="1 2" key="1">
    <citation type="submission" date="2020-04" db="EMBL/GenBank/DDBJ databases">
        <title>Whole-genome sequencing of Vibrio spp. from China reveals different genetic environments of blaCTX-M-14 among diverse lineages.</title>
        <authorList>
            <person name="Zheng Z."/>
            <person name="Ye L."/>
            <person name="Chen S."/>
        </authorList>
    </citation>
    <scope>NUCLEOTIDE SEQUENCE [LARGE SCALE GENOMIC DNA]</scope>
    <source>
        <strain evidence="1 2">Vb0551</strain>
    </source>
</reference>
<comment type="caution">
    <text evidence="1">The sequence shown here is derived from an EMBL/GenBank/DDBJ whole genome shotgun (WGS) entry which is preliminary data.</text>
</comment>
<evidence type="ECO:0000313" key="1">
    <source>
        <dbReference type="EMBL" id="NMU81901.1"/>
    </source>
</evidence>
<proteinExistence type="predicted"/>
<dbReference type="AlphaFoldDB" id="A0A7Y0SEB7"/>
<name>A0A7Y0SEB7_VIBPH</name>
<evidence type="ECO:0000313" key="2">
    <source>
        <dbReference type="Proteomes" id="UP000518904"/>
    </source>
</evidence>
<organism evidence="1 2">
    <name type="scientific">Vibrio parahaemolyticus</name>
    <dbReference type="NCBI Taxonomy" id="670"/>
    <lineage>
        <taxon>Bacteria</taxon>
        <taxon>Pseudomonadati</taxon>
        <taxon>Pseudomonadota</taxon>
        <taxon>Gammaproteobacteria</taxon>
        <taxon>Vibrionales</taxon>
        <taxon>Vibrionaceae</taxon>
        <taxon>Vibrio</taxon>
    </lineage>
</organism>
<sequence length="91" mass="10420">WEGVKSNQTYRFETVVSSPEGESITLNQIMEGHWYNSTIEYGLSAADVELSLKDDRNIHRANTNAFGTRETELAFKSDSTARYDDLYYTIT</sequence>
<dbReference type="Proteomes" id="UP000518904">
    <property type="component" value="Unassembled WGS sequence"/>
</dbReference>
<feature type="non-terminal residue" evidence="1">
    <location>
        <position position="1"/>
    </location>
</feature>